<proteinExistence type="predicted"/>
<dbReference type="Pfam" id="PF00498">
    <property type="entry name" value="FHA"/>
    <property type="match status" value="1"/>
</dbReference>
<dbReference type="EMBL" id="LT559118">
    <property type="protein sequence ID" value="SBO97302.1"/>
    <property type="molecule type" value="Genomic_DNA"/>
</dbReference>
<dbReference type="InterPro" id="IPR008984">
    <property type="entry name" value="SMAD_FHA_dom_sf"/>
</dbReference>
<dbReference type="InterPro" id="IPR000253">
    <property type="entry name" value="FHA_dom"/>
</dbReference>
<accession>A0A1M4EET5</accession>
<dbReference type="CDD" id="cd00060">
    <property type="entry name" value="FHA"/>
    <property type="match status" value="1"/>
</dbReference>
<keyword evidence="1" id="KW-0597">Phosphoprotein</keyword>
<dbReference type="RefSeq" id="WP_225266074.1">
    <property type="nucleotide sequence ID" value="NZ_CP084058.1"/>
</dbReference>
<evidence type="ECO:0000256" key="1">
    <source>
        <dbReference type="ARBA" id="ARBA00022553"/>
    </source>
</evidence>
<dbReference type="SUPFAM" id="SSF49879">
    <property type="entry name" value="SMAD/FHA domain"/>
    <property type="match status" value="1"/>
</dbReference>
<feature type="domain" description="FHA" evidence="3">
    <location>
        <begin position="24"/>
        <end position="73"/>
    </location>
</feature>
<dbReference type="PROSITE" id="PS50006">
    <property type="entry name" value="FHA_DOMAIN"/>
    <property type="match status" value="1"/>
</dbReference>
<feature type="region of interest" description="Disordered" evidence="2">
    <location>
        <begin position="538"/>
        <end position="582"/>
    </location>
</feature>
<name>A0A1M4EET5_9ACTN</name>
<feature type="compositionally biased region" description="Basic and acidic residues" evidence="2">
    <location>
        <begin position="545"/>
        <end position="582"/>
    </location>
</feature>
<dbReference type="PANTHER" id="PTHR23308">
    <property type="entry name" value="NUCLEAR INHIBITOR OF PROTEIN PHOSPHATASE-1"/>
    <property type="match status" value="1"/>
</dbReference>
<reference evidence="4" key="1">
    <citation type="submission" date="2016-04" db="EMBL/GenBank/DDBJ databases">
        <authorList>
            <person name="Evans L.H."/>
            <person name="Alamgir A."/>
            <person name="Owens N."/>
            <person name="Weber N.D."/>
            <person name="Virtaneva K."/>
            <person name="Barbian K."/>
            <person name="Babar A."/>
            <person name="Rosenke K."/>
        </authorList>
    </citation>
    <scope>NUCLEOTIDE SEQUENCE</scope>
    <source>
        <strain evidence="4">Nono1</strain>
    </source>
</reference>
<dbReference type="Gene3D" id="2.60.200.20">
    <property type="match status" value="1"/>
</dbReference>
<dbReference type="InterPro" id="IPR050923">
    <property type="entry name" value="Cell_Proc_Reg/RNA_Proc"/>
</dbReference>
<dbReference type="SMART" id="SM00240">
    <property type="entry name" value="FHA"/>
    <property type="match status" value="1"/>
</dbReference>
<dbReference type="InterPro" id="IPR036188">
    <property type="entry name" value="FAD/NAD-bd_sf"/>
</dbReference>
<protein>
    <submittedName>
        <fullName evidence="4">FHA domain containing protein</fullName>
    </submittedName>
</protein>
<gene>
    <name evidence="4" type="ORF">BN4615_P6818</name>
</gene>
<evidence type="ECO:0000313" key="4">
    <source>
        <dbReference type="EMBL" id="SBO97302.1"/>
    </source>
</evidence>
<organism evidence="4">
    <name type="scientific">Nonomuraea gerenzanensis</name>
    <dbReference type="NCBI Taxonomy" id="93944"/>
    <lineage>
        <taxon>Bacteria</taxon>
        <taxon>Bacillati</taxon>
        <taxon>Actinomycetota</taxon>
        <taxon>Actinomycetes</taxon>
        <taxon>Streptosporangiales</taxon>
        <taxon>Streptosporangiaceae</taxon>
        <taxon>Nonomuraea</taxon>
    </lineage>
</organism>
<dbReference type="AlphaFoldDB" id="A0A1M4EET5"/>
<sequence>MPPVIVGREGPLSGQRFPIDDRPMTFGRRSDSRIVIASGRASRAHAEVRYEAGRYVLHDLGSRNGTLVNGVRVTTHELRPGDVIAIGDEVFRFEASDDVETIMDPGLMREIGRRAARAVDPAEVLRVTVSGGGPVGLGFALLLDHLMGERVAITVYDGRWMPDGDRVVWKGKEQGNVRRQQVVTVQSRQYLNLPEKVQARLFAPGAFTEMWPAGPDSIRGRSPRNLRISYIEDTLLAMAGERPGRIRLVPERFDPGEHGEAAARDHVLAICEGGRSRTREHFAAKFGKADTSIYSLDGHHLRDVVLGLRVKSDLPDPMTVLLTVAQNRFLLNALRGEGFLNMRLTDAEAEEVIGIDPVRHVFEQCVAASPCLMDRTEHGEFRCSTHSTLFLPALVKGSALWGRVMEGLRFFGVREENLSAVTAFRLDMVQRPRFTAQLHPPTSATPGTYGFLLGDAANAIHFWPGRGLNSGLASAISLARTLSQSWRARPFRDADFIRHEAAMSMLQYRHKSRAWKAMVTTDGQGVTRAIKDQIAAGIAEAAQDSDPRKDLDGRRDSGTRGDSGAHRDSGAHGDSGARWDSGARQDAELDALMGRLRQIRDRLAPRIPGMPDDATLRGHLRGLKAETLRTLLISGAWDTLIMGGEEVDIDIFYRQDPPDVLVSTAPASPAAGEGQQLTKVIRRTQT</sequence>
<feature type="region of interest" description="Disordered" evidence="2">
    <location>
        <begin position="666"/>
        <end position="686"/>
    </location>
</feature>
<evidence type="ECO:0000259" key="3">
    <source>
        <dbReference type="PROSITE" id="PS50006"/>
    </source>
</evidence>
<dbReference type="Gene3D" id="3.50.50.60">
    <property type="entry name" value="FAD/NAD(P)-binding domain"/>
    <property type="match status" value="1"/>
</dbReference>
<dbReference type="SUPFAM" id="SSF51905">
    <property type="entry name" value="FAD/NAD(P)-binding domain"/>
    <property type="match status" value="1"/>
</dbReference>
<evidence type="ECO:0000256" key="2">
    <source>
        <dbReference type="SAM" id="MobiDB-lite"/>
    </source>
</evidence>